<protein>
    <submittedName>
        <fullName evidence="1">Uncharacterized protein</fullName>
    </submittedName>
</protein>
<sequence>MQEEDEGHVSSLHVPTLNTLHVQSQALSMASVSGTQVLGSSGRTTTVLVGWKLKGSQLMQKGPRCQDKSVPDKLSTCLVTCKFPRTC</sequence>
<evidence type="ECO:0000313" key="1">
    <source>
        <dbReference type="EMBL" id="PVH34630.1"/>
    </source>
</evidence>
<organism evidence="1">
    <name type="scientific">Panicum hallii</name>
    <dbReference type="NCBI Taxonomy" id="206008"/>
    <lineage>
        <taxon>Eukaryota</taxon>
        <taxon>Viridiplantae</taxon>
        <taxon>Streptophyta</taxon>
        <taxon>Embryophyta</taxon>
        <taxon>Tracheophyta</taxon>
        <taxon>Spermatophyta</taxon>
        <taxon>Magnoliopsida</taxon>
        <taxon>Liliopsida</taxon>
        <taxon>Poales</taxon>
        <taxon>Poaceae</taxon>
        <taxon>PACMAD clade</taxon>
        <taxon>Panicoideae</taxon>
        <taxon>Panicodae</taxon>
        <taxon>Paniceae</taxon>
        <taxon>Panicinae</taxon>
        <taxon>Panicum</taxon>
        <taxon>Panicum sect. Panicum</taxon>
    </lineage>
</organism>
<reference evidence="1" key="1">
    <citation type="submission" date="2018-04" db="EMBL/GenBank/DDBJ databases">
        <title>WGS assembly of Panicum hallii.</title>
        <authorList>
            <person name="Lovell J."/>
            <person name="Jenkins J."/>
            <person name="Lowry D."/>
            <person name="Mamidi S."/>
            <person name="Sreedasyam A."/>
            <person name="Weng X."/>
            <person name="Barry K."/>
            <person name="Bonette J."/>
            <person name="Campitelli B."/>
            <person name="Daum C."/>
            <person name="Gordon S."/>
            <person name="Gould B."/>
            <person name="Lipzen A."/>
            <person name="Macqueen A."/>
            <person name="Palacio-Mejia J."/>
            <person name="Plott C."/>
            <person name="Shakirov E."/>
            <person name="Shu S."/>
            <person name="Yoshinaga Y."/>
            <person name="Zane M."/>
            <person name="Rokhsar D."/>
            <person name="Grimwood J."/>
            <person name="Schmutz J."/>
            <person name="Juenger T."/>
        </authorList>
    </citation>
    <scope>NUCLEOTIDE SEQUENCE [LARGE SCALE GENOMIC DNA]</scope>
    <source>
        <strain evidence="1">FIL2</strain>
    </source>
</reference>
<dbReference type="Proteomes" id="UP000243499">
    <property type="component" value="Chromosome 8"/>
</dbReference>
<gene>
    <name evidence="1" type="ORF">PAHAL_8G262200</name>
</gene>
<dbReference type="Gramene" id="PVH34630">
    <property type="protein sequence ID" value="PVH34630"/>
    <property type="gene ID" value="PAHAL_8G262200"/>
</dbReference>
<name>A0A2T8IAE4_9POAL</name>
<proteinExistence type="predicted"/>
<accession>A0A2T8IAE4</accession>
<dbReference type="EMBL" id="CM008053">
    <property type="protein sequence ID" value="PVH34630.1"/>
    <property type="molecule type" value="Genomic_DNA"/>
</dbReference>
<dbReference type="AlphaFoldDB" id="A0A2T8IAE4"/>